<evidence type="ECO:0000256" key="5">
    <source>
        <dbReference type="HAMAP-Rule" id="MF_00014"/>
    </source>
</evidence>
<dbReference type="GO" id="GO:0005737">
    <property type="term" value="C:cytoplasm"/>
    <property type="evidence" value="ECO:0007669"/>
    <property type="project" value="UniProtKB-SubCell"/>
</dbReference>
<evidence type="ECO:0000313" key="9">
    <source>
        <dbReference type="Proteomes" id="UP000185628"/>
    </source>
</evidence>
<dbReference type="HAMAP" id="MF_00014">
    <property type="entry name" value="Ribosome_mat_RimM"/>
    <property type="match status" value="1"/>
</dbReference>
<dbReference type="GO" id="GO:0006364">
    <property type="term" value="P:rRNA processing"/>
    <property type="evidence" value="ECO:0007669"/>
    <property type="project" value="UniProtKB-UniRule"/>
</dbReference>
<evidence type="ECO:0000256" key="4">
    <source>
        <dbReference type="ARBA" id="ARBA00023186"/>
    </source>
</evidence>
<evidence type="ECO:0000256" key="2">
    <source>
        <dbReference type="ARBA" id="ARBA00022517"/>
    </source>
</evidence>
<reference evidence="9" key="1">
    <citation type="submission" date="2016-12" db="EMBL/GenBank/DDBJ databases">
        <authorList>
            <person name="Meng X."/>
        </authorList>
    </citation>
    <scope>NUCLEOTIDE SEQUENCE [LARGE SCALE GENOMIC DNA]</scope>
    <source>
        <strain evidence="9">DSM 19116</strain>
    </source>
</reference>
<dbReference type="Pfam" id="PF01782">
    <property type="entry name" value="RimM"/>
    <property type="match status" value="1"/>
</dbReference>
<dbReference type="GO" id="GO:0043022">
    <property type="term" value="F:ribosome binding"/>
    <property type="evidence" value="ECO:0007669"/>
    <property type="project" value="InterPro"/>
</dbReference>
<keyword evidence="3 5" id="KW-0698">rRNA processing</keyword>
<dbReference type="InterPro" id="IPR011961">
    <property type="entry name" value="RimM"/>
</dbReference>
<feature type="domain" description="Ribosome maturation factor RimM PRC barrel" evidence="7">
    <location>
        <begin position="93"/>
        <end position="158"/>
    </location>
</feature>
<keyword evidence="2 5" id="KW-0690">Ribosome biogenesis</keyword>
<feature type="domain" description="RimM N-terminal" evidence="6">
    <location>
        <begin position="5"/>
        <end position="82"/>
    </location>
</feature>
<dbReference type="AlphaFoldDB" id="A0A1Q5Q0R4"/>
<dbReference type="EMBL" id="MQVR01000072">
    <property type="protein sequence ID" value="OKL53279.1"/>
    <property type="molecule type" value="Genomic_DNA"/>
</dbReference>
<dbReference type="Proteomes" id="UP000185628">
    <property type="component" value="Unassembled WGS sequence"/>
</dbReference>
<proteinExistence type="inferred from homology"/>
<evidence type="ECO:0000259" key="7">
    <source>
        <dbReference type="Pfam" id="PF24986"/>
    </source>
</evidence>
<keyword evidence="9" id="KW-1185">Reference proteome</keyword>
<name>A0A1Q5Q0R4_9ACTO</name>
<comment type="subcellular location">
    <subcellularLocation>
        <location evidence="5">Cytoplasm</location>
    </subcellularLocation>
</comment>
<evidence type="ECO:0000256" key="3">
    <source>
        <dbReference type="ARBA" id="ARBA00022552"/>
    </source>
</evidence>
<keyword evidence="4 5" id="KW-0143">Chaperone</keyword>
<dbReference type="GO" id="GO:0005840">
    <property type="term" value="C:ribosome"/>
    <property type="evidence" value="ECO:0007669"/>
    <property type="project" value="InterPro"/>
</dbReference>
<comment type="similarity">
    <text evidence="5">Belongs to the RimM family.</text>
</comment>
<dbReference type="NCBIfam" id="TIGR02273">
    <property type="entry name" value="16S_RimM"/>
    <property type="match status" value="1"/>
</dbReference>
<dbReference type="Gene3D" id="2.30.30.240">
    <property type="entry name" value="PRC-barrel domain"/>
    <property type="match status" value="1"/>
</dbReference>
<gene>
    <name evidence="5" type="primary">rimM</name>
    <name evidence="8" type="ORF">BSZ39_10355</name>
</gene>
<dbReference type="SUPFAM" id="SSF50346">
    <property type="entry name" value="PRC-barrel domain"/>
    <property type="match status" value="1"/>
</dbReference>
<evidence type="ECO:0000313" key="8">
    <source>
        <dbReference type="EMBL" id="OKL53279.1"/>
    </source>
</evidence>
<protein>
    <recommendedName>
        <fullName evidence="5">Ribosome maturation factor RimM</fullName>
    </recommendedName>
</protein>
<dbReference type="Gene3D" id="2.40.30.60">
    <property type="entry name" value="RimM"/>
    <property type="match status" value="1"/>
</dbReference>
<accession>A0A1Q5Q0R4</accession>
<dbReference type="InterPro" id="IPR036976">
    <property type="entry name" value="RimM_N_sf"/>
</dbReference>
<evidence type="ECO:0000256" key="1">
    <source>
        <dbReference type="ARBA" id="ARBA00022490"/>
    </source>
</evidence>
<dbReference type="InterPro" id="IPR002676">
    <property type="entry name" value="RimM_N"/>
</dbReference>
<dbReference type="PANTHER" id="PTHR33692">
    <property type="entry name" value="RIBOSOME MATURATION FACTOR RIMM"/>
    <property type="match status" value="1"/>
</dbReference>
<dbReference type="RefSeq" id="WP_073717259.1">
    <property type="nucleotide sequence ID" value="NZ_MQVR01000072.1"/>
</dbReference>
<dbReference type="GO" id="GO:0042274">
    <property type="term" value="P:ribosomal small subunit biogenesis"/>
    <property type="evidence" value="ECO:0007669"/>
    <property type="project" value="UniProtKB-UniRule"/>
</dbReference>
<dbReference type="SUPFAM" id="SSF50447">
    <property type="entry name" value="Translation proteins"/>
    <property type="match status" value="1"/>
</dbReference>
<dbReference type="InterPro" id="IPR009000">
    <property type="entry name" value="Transl_B-barrel_sf"/>
</dbReference>
<dbReference type="PANTHER" id="PTHR33692:SF1">
    <property type="entry name" value="RIBOSOME MATURATION FACTOR RIMM"/>
    <property type="match status" value="1"/>
</dbReference>
<dbReference type="InterPro" id="IPR011033">
    <property type="entry name" value="PRC_barrel-like_sf"/>
</dbReference>
<comment type="domain">
    <text evidence="5">The PRC barrel domain binds ribosomal protein uS19.</text>
</comment>
<comment type="function">
    <text evidence="5">An accessory protein needed during the final step in the assembly of 30S ribosomal subunit, possibly for assembly of the head region. Essential for efficient processing of 16S rRNA. May be needed both before and after RbfA during the maturation of 16S rRNA. It has affinity for free ribosomal 30S subunits but not for 70S ribosomes.</text>
</comment>
<comment type="caution">
    <text evidence="8">The sequence shown here is derived from an EMBL/GenBank/DDBJ whole genome shotgun (WGS) entry which is preliminary data.</text>
</comment>
<evidence type="ECO:0000259" key="6">
    <source>
        <dbReference type="Pfam" id="PF01782"/>
    </source>
</evidence>
<comment type="subunit">
    <text evidence="5">Binds ribosomal protein uS19.</text>
</comment>
<sequence length="168" mass="18335">MRLAVATIASAVGLKGHVRLKLSTDDPAGRFAVGQELLTDDGALTVAHVRSDGKTFQPSFVGHEDRNAAETLRDTVLYIETDDDELYEDEFFYHELIGLPVRTVEGVELGEVRRIQAMPAQDLLVVKTASGDVFVPFVEQIVVEVGDEALIVDPPGGLFDDDAEEVRP</sequence>
<dbReference type="InterPro" id="IPR056792">
    <property type="entry name" value="PRC_RimM"/>
</dbReference>
<dbReference type="Pfam" id="PF24986">
    <property type="entry name" value="PRC_RimM"/>
    <property type="match status" value="1"/>
</dbReference>
<organism evidence="8 9">
    <name type="scientific">Bowdeniella nasicola</name>
    <dbReference type="NCBI Taxonomy" id="208480"/>
    <lineage>
        <taxon>Bacteria</taxon>
        <taxon>Bacillati</taxon>
        <taxon>Actinomycetota</taxon>
        <taxon>Actinomycetes</taxon>
        <taxon>Actinomycetales</taxon>
        <taxon>Actinomycetaceae</taxon>
        <taxon>Bowdeniella</taxon>
    </lineage>
</organism>
<keyword evidence="1 5" id="KW-0963">Cytoplasm</keyword>
<dbReference type="OrthoDB" id="5381335at2"/>